<comment type="caution">
    <text evidence="2">The sequence shown here is derived from an EMBL/GenBank/DDBJ whole genome shotgun (WGS) entry which is preliminary data.</text>
</comment>
<reference evidence="2 3" key="1">
    <citation type="submission" date="2018-08" db="EMBL/GenBank/DDBJ databases">
        <title>Acidipila sp. 4G-K13, an acidobacterium isolated from forest soil.</title>
        <authorList>
            <person name="Gao Z.-H."/>
            <person name="Qiu L.-H."/>
        </authorList>
    </citation>
    <scope>NUCLEOTIDE SEQUENCE [LARGE SCALE GENOMIC DNA]</scope>
    <source>
        <strain evidence="2 3">4G-K13</strain>
    </source>
</reference>
<dbReference type="SUPFAM" id="SSF88723">
    <property type="entry name" value="PIN domain-like"/>
    <property type="match status" value="1"/>
</dbReference>
<dbReference type="EMBL" id="QVQT01000003">
    <property type="protein sequence ID" value="RFU16783.1"/>
    <property type="molecule type" value="Genomic_DNA"/>
</dbReference>
<dbReference type="CDD" id="cd18682">
    <property type="entry name" value="PIN_VapC-like"/>
    <property type="match status" value="1"/>
</dbReference>
<evidence type="ECO:0000313" key="3">
    <source>
        <dbReference type="Proteomes" id="UP000264702"/>
    </source>
</evidence>
<dbReference type="InterPro" id="IPR002716">
    <property type="entry name" value="PIN_dom"/>
</dbReference>
<gene>
    <name evidence="2" type="ORF">D0Y96_08525</name>
</gene>
<dbReference type="AlphaFoldDB" id="A0A372IQG3"/>
<proteinExistence type="predicted"/>
<evidence type="ECO:0000313" key="2">
    <source>
        <dbReference type="EMBL" id="RFU16783.1"/>
    </source>
</evidence>
<evidence type="ECO:0000259" key="1">
    <source>
        <dbReference type="Pfam" id="PF01850"/>
    </source>
</evidence>
<dbReference type="RefSeq" id="WP_117298952.1">
    <property type="nucleotide sequence ID" value="NZ_QVQT02000003.1"/>
</dbReference>
<keyword evidence="3" id="KW-1185">Reference proteome</keyword>
<protein>
    <submittedName>
        <fullName evidence="2">PIN domain-containing protein</fullName>
    </submittedName>
</protein>
<organism evidence="2 3">
    <name type="scientific">Paracidobacterium acidisoli</name>
    <dbReference type="NCBI Taxonomy" id="2303751"/>
    <lineage>
        <taxon>Bacteria</taxon>
        <taxon>Pseudomonadati</taxon>
        <taxon>Acidobacteriota</taxon>
        <taxon>Terriglobia</taxon>
        <taxon>Terriglobales</taxon>
        <taxon>Acidobacteriaceae</taxon>
        <taxon>Paracidobacterium</taxon>
    </lineage>
</organism>
<dbReference type="Proteomes" id="UP000264702">
    <property type="component" value="Unassembled WGS sequence"/>
</dbReference>
<dbReference type="Pfam" id="PF01850">
    <property type="entry name" value="PIN"/>
    <property type="match status" value="1"/>
</dbReference>
<name>A0A372IQG3_9BACT</name>
<dbReference type="InterPro" id="IPR029060">
    <property type="entry name" value="PIN-like_dom_sf"/>
</dbReference>
<accession>A0A372IQG3</accession>
<dbReference type="Gene3D" id="3.40.50.1010">
    <property type="entry name" value="5'-nuclease"/>
    <property type="match status" value="1"/>
</dbReference>
<sequence length="127" mass="13419">MSKIVLDASAILAVIAQEPGADLILAHIGSTVASTVNLAEAQSKLVHDGAPKDDAWEDILTVVQEVISFDAEQAKLAGALRTQTRSLGLSLGDRACLALAISIGAPVYTADRIWKKLRLGIPIHVIR</sequence>
<feature type="domain" description="PIN" evidence="1">
    <location>
        <begin position="4"/>
        <end position="117"/>
    </location>
</feature>
<dbReference type="OrthoDB" id="286092at2"/>